<keyword evidence="1" id="KW-0472">Membrane</keyword>
<dbReference type="EMBL" id="JABWGN010000002">
    <property type="protein sequence ID" value="NUW30924.1"/>
    <property type="molecule type" value="Genomic_DNA"/>
</dbReference>
<protein>
    <submittedName>
        <fullName evidence="2">Uncharacterized protein</fullName>
    </submittedName>
</protein>
<comment type="caution">
    <text evidence="2">The sequence shown here is derived from an EMBL/GenBank/DDBJ whole genome shotgun (WGS) entry which is preliminary data.</text>
</comment>
<reference evidence="2 3" key="1">
    <citation type="submission" date="2020-06" db="EMBL/GenBank/DDBJ databases">
        <title>Nonomuraea sp. SMC257, a novel actinomycete isolated from soil.</title>
        <authorList>
            <person name="Chanama M."/>
        </authorList>
    </citation>
    <scope>NUCLEOTIDE SEQUENCE [LARGE SCALE GENOMIC DNA]</scope>
    <source>
        <strain evidence="2 3">SMC257</strain>
    </source>
</reference>
<keyword evidence="1" id="KW-0812">Transmembrane</keyword>
<proteinExistence type="predicted"/>
<evidence type="ECO:0000313" key="3">
    <source>
        <dbReference type="Proteomes" id="UP000586042"/>
    </source>
</evidence>
<gene>
    <name evidence="2" type="ORF">HTZ77_05760</name>
</gene>
<evidence type="ECO:0000313" key="2">
    <source>
        <dbReference type="EMBL" id="NUW30924.1"/>
    </source>
</evidence>
<accession>A0A7Y6I5M9</accession>
<sequence length="59" mass="6048">MRGRLDRGKGAFDLGRLEVPVAVGALAWSAVAVFVLVAPAEAFVPALIAALETEPGGML</sequence>
<keyword evidence="3" id="KW-1185">Reference proteome</keyword>
<organism evidence="2 3">
    <name type="scientific">Nonomuraea montanisoli</name>
    <dbReference type="NCBI Taxonomy" id="2741721"/>
    <lineage>
        <taxon>Bacteria</taxon>
        <taxon>Bacillati</taxon>
        <taxon>Actinomycetota</taxon>
        <taxon>Actinomycetes</taxon>
        <taxon>Streptosporangiales</taxon>
        <taxon>Streptosporangiaceae</taxon>
        <taxon>Nonomuraea</taxon>
    </lineage>
</organism>
<name>A0A7Y6I5M9_9ACTN</name>
<dbReference type="AlphaFoldDB" id="A0A7Y6I5M9"/>
<dbReference type="Proteomes" id="UP000586042">
    <property type="component" value="Unassembled WGS sequence"/>
</dbReference>
<dbReference type="RefSeq" id="WP_175588351.1">
    <property type="nucleotide sequence ID" value="NZ_JABWGN010000002.1"/>
</dbReference>
<evidence type="ECO:0000256" key="1">
    <source>
        <dbReference type="SAM" id="Phobius"/>
    </source>
</evidence>
<keyword evidence="1" id="KW-1133">Transmembrane helix</keyword>
<feature type="transmembrane region" description="Helical" evidence="1">
    <location>
        <begin position="21"/>
        <end position="51"/>
    </location>
</feature>